<reference evidence="1" key="1">
    <citation type="submission" date="2022-07" db="EMBL/GenBank/DDBJ databases">
        <title>Fungi with potential for degradation of polypropylene.</title>
        <authorList>
            <person name="Gostincar C."/>
        </authorList>
    </citation>
    <scope>NUCLEOTIDE SEQUENCE</scope>
    <source>
        <strain evidence="1">EXF-13287</strain>
    </source>
</reference>
<organism evidence="1 2">
    <name type="scientific">Coniochaeta hoffmannii</name>
    <dbReference type="NCBI Taxonomy" id="91930"/>
    <lineage>
        <taxon>Eukaryota</taxon>
        <taxon>Fungi</taxon>
        <taxon>Dikarya</taxon>
        <taxon>Ascomycota</taxon>
        <taxon>Pezizomycotina</taxon>
        <taxon>Sordariomycetes</taxon>
        <taxon>Sordariomycetidae</taxon>
        <taxon>Coniochaetales</taxon>
        <taxon>Coniochaetaceae</taxon>
        <taxon>Coniochaeta</taxon>
    </lineage>
</organism>
<accession>A0AA38S162</accession>
<evidence type="ECO:0000313" key="2">
    <source>
        <dbReference type="Proteomes" id="UP001174691"/>
    </source>
</evidence>
<dbReference type="Proteomes" id="UP001174691">
    <property type="component" value="Unassembled WGS sequence"/>
</dbReference>
<protein>
    <submittedName>
        <fullName evidence="1">Uncharacterized protein</fullName>
    </submittedName>
</protein>
<gene>
    <name evidence="1" type="ORF">NKR19_g1314</name>
</gene>
<sequence>MGGMYKNSVRRITHQKDEDVMAHARQQHEAIVTQAKEQPSAEQKQKRLVRYEVDPDDDQAVWFMNITDVCNRQCQLEKHAASVRVEIEKWEKVYEAHVAGAEKVRVFDWRENDAKYKRIISHLQEDLKYDLEHINYLRLEYDELKARQFEIFGKPHRLPHEEVFKKAPRKPLDLDA</sequence>
<comment type="caution">
    <text evidence="1">The sequence shown here is derived from an EMBL/GenBank/DDBJ whole genome shotgun (WGS) entry which is preliminary data.</text>
</comment>
<keyword evidence="2" id="KW-1185">Reference proteome</keyword>
<name>A0AA38S162_9PEZI</name>
<dbReference type="AlphaFoldDB" id="A0AA38S162"/>
<dbReference type="EMBL" id="JANBVN010000012">
    <property type="protein sequence ID" value="KAJ9162414.1"/>
    <property type="molecule type" value="Genomic_DNA"/>
</dbReference>
<evidence type="ECO:0000313" key="1">
    <source>
        <dbReference type="EMBL" id="KAJ9162414.1"/>
    </source>
</evidence>
<proteinExistence type="predicted"/>